<dbReference type="GO" id="GO:0008168">
    <property type="term" value="F:methyltransferase activity"/>
    <property type="evidence" value="ECO:0007669"/>
    <property type="project" value="UniProtKB-KW"/>
</dbReference>
<dbReference type="Proteomes" id="UP001227126">
    <property type="component" value="Unassembled WGS sequence"/>
</dbReference>
<proteinExistence type="inferred from homology"/>
<evidence type="ECO:0000313" key="8">
    <source>
        <dbReference type="Proteomes" id="UP001227126"/>
    </source>
</evidence>
<keyword evidence="3 6" id="KW-0489">Methyltransferase</keyword>
<comment type="caution">
    <text evidence="6">Lacks conserved residue(s) required for the propagation of feature annotation.</text>
</comment>
<dbReference type="PANTHER" id="PTHR31760:SF0">
    <property type="entry name" value="S-ADENOSYL-L-METHIONINE-DEPENDENT METHYLTRANSFERASES SUPERFAMILY PROTEIN"/>
    <property type="match status" value="1"/>
</dbReference>
<keyword evidence="1 6" id="KW-0963">Cytoplasm</keyword>
<evidence type="ECO:0000256" key="5">
    <source>
        <dbReference type="ARBA" id="ARBA00022691"/>
    </source>
</evidence>
<comment type="function">
    <text evidence="6">Specifically methylates the N7 position of guanine in position 527 of 16S rRNA.</text>
</comment>
<comment type="caution">
    <text evidence="7">The sequence shown here is derived from an EMBL/GenBank/DDBJ whole genome shotgun (WGS) entry which is preliminary data.</text>
</comment>
<keyword evidence="8" id="KW-1185">Reference proteome</keyword>
<keyword evidence="2 6" id="KW-0698">rRNA processing</keyword>
<dbReference type="PIRSF" id="PIRSF003078">
    <property type="entry name" value="GidB"/>
    <property type="match status" value="1"/>
</dbReference>
<feature type="binding site" evidence="6">
    <location>
        <position position="140"/>
    </location>
    <ligand>
        <name>S-adenosyl-L-methionine</name>
        <dbReference type="ChEBI" id="CHEBI:59789"/>
    </ligand>
</feature>
<evidence type="ECO:0000313" key="7">
    <source>
        <dbReference type="EMBL" id="MDK3071777.1"/>
    </source>
</evidence>
<dbReference type="RefSeq" id="WP_284483726.1">
    <property type="nucleotide sequence ID" value="NZ_JASNJE010000001.1"/>
</dbReference>
<accession>A0ABT7F9J3</accession>
<evidence type="ECO:0000256" key="6">
    <source>
        <dbReference type="HAMAP-Rule" id="MF_00074"/>
    </source>
</evidence>
<keyword evidence="4 6" id="KW-0808">Transferase</keyword>
<feature type="binding site" evidence="6">
    <location>
        <position position="77"/>
    </location>
    <ligand>
        <name>S-adenosyl-L-methionine</name>
        <dbReference type="ChEBI" id="CHEBI:59789"/>
    </ligand>
</feature>
<comment type="catalytic activity">
    <reaction evidence="6">
        <text>guanosine(527) in 16S rRNA + S-adenosyl-L-methionine = N(7)-methylguanosine(527) in 16S rRNA + S-adenosyl-L-homocysteine</text>
        <dbReference type="Rhea" id="RHEA:42732"/>
        <dbReference type="Rhea" id="RHEA-COMP:10209"/>
        <dbReference type="Rhea" id="RHEA-COMP:10210"/>
        <dbReference type="ChEBI" id="CHEBI:57856"/>
        <dbReference type="ChEBI" id="CHEBI:59789"/>
        <dbReference type="ChEBI" id="CHEBI:74269"/>
        <dbReference type="ChEBI" id="CHEBI:74480"/>
        <dbReference type="EC" id="2.1.1.170"/>
    </reaction>
</comment>
<evidence type="ECO:0000256" key="3">
    <source>
        <dbReference type="ARBA" id="ARBA00022603"/>
    </source>
</evidence>
<dbReference type="EMBL" id="JASNJE010000001">
    <property type="protein sequence ID" value="MDK3071777.1"/>
    <property type="molecule type" value="Genomic_DNA"/>
</dbReference>
<dbReference type="Pfam" id="PF02527">
    <property type="entry name" value="GidB"/>
    <property type="match status" value="1"/>
</dbReference>
<comment type="subcellular location">
    <subcellularLocation>
        <location evidence="6">Cytoplasm</location>
    </subcellularLocation>
</comment>
<dbReference type="HAMAP" id="MF_00074">
    <property type="entry name" value="16SrRNA_methyltr_G"/>
    <property type="match status" value="1"/>
</dbReference>
<organism evidence="7 8">
    <name type="scientific">Sedimentitalea xiamensis</name>
    <dbReference type="NCBI Taxonomy" id="3050037"/>
    <lineage>
        <taxon>Bacteria</taxon>
        <taxon>Pseudomonadati</taxon>
        <taxon>Pseudomonadota</taxon>
        <taxon>Alphaproteobacteria</taxon>
        <taxon>Rhodobacterales</taxon>
        <taxon>Paracoccaceae</taxon>
        <taxon>Sedimentitalea</taxon>
    </lineage>
</organism>
<dbReference type="SUPFAM" id="SSF53335">
    <property type="entry name" value="S-adenosyl-L-methionine-dependent methyltransferases"/>
    <property type="match status" value="1"/>
</dbReference>
<feature type="binding site" evidence="6">
    <location>
        <begin position="126"/>
        <end position="127"/>
    </location>
    <ligand>
        <name>S-adenosyl-L-methionine</name>
        <dbReference type="ChEBI" id="CHEBI:59789"/>
    </ligand>
</feature>
<protein>
    <recommendedName>
        <fullName evidence="6">Ribosomal RNA small subunit methyltransferase G</fullName>
        <ecNumber evidence="6">2.1.1.170</ecNumber>
    </recommendedName>
    <alternativeName>
        <fullName evidence="6">16S rRNA 7-methylguanosine methyltransferase</fullName>
        <shortName evidence="6">16S rRNA m7G methyltransferase</shortName>
    </alternativeName>
</protein>
<keyword evidence="5 6" id="KW-0949">S-adenosyl-L-methionine</keyword>
<evidence type="ECO:0000256" key="4">
    <source>
        <dbReference type="ARBA" id="ARBA00022679"/>
    </source>
</evidence>
<dbReference type="GO" id="GO:0032259">
    <property type="term" value="P:methylation"/>
    <property type="evidence" value="ECO:0007669"/>
    <property type="project" value="UniProtKB-KW"/>
</dbReference>
<evidence type="ECO:0000256" key="1">
    <source>
        <dbReference type="ARBA" id="ARBA00022490"/>
    </source>
</evidence>
<reference evidence="7 8" key="1">
    <citation type="submission" date="2023-05" db="EMBL/GenBank/DDBJ databases">
        <title>Sedimentitalea sp. nov. JM2-8.</title>
        <authorList>
            <person name="Huang J."/>
        </authorList>
    </citation>
    <scope>NUCLEOTIDE SEQUENCE [LARGE SCALE GENOMIC DNA]</scope>
    <source>
        <strain evidence="7 8">JM2-8</strain>
    </source>
</reference>
<dbReference type="PANTHER" id="PTHR31760">
    <property type="entry name" value="S-ADENOSYL-L-METHIONINE-DEPENDENT METHYLTRANSFERASES SUPERFAMILY PROTEIN"/>
    <property type="match status" value="1"/>
</dbReference>
<dbReference type="Gene3D" id="3.40.50.150">
    <property type="entry name" value="Vaccinia Virus protein VP39"/>
    <property type="match status" value="1"/>
</dbReference>
<dbReference type="InterPro" id="IPR029063">
    <property type="entry name" value="SAM-dependent_MTases_sf"/>
</dbReference>
<comment type="similarity">
    <text evidence="6">Belongs to the methyltransferase superfamily. RNA methyltransferase RsmG family.</text>
</comment>
<evidence type="ECO:0000256" key="2">
    <source>
        <dbReference type="ARBA" id="ARBA00022552"/>
    </source>
</evidence>
<dbReference type="EC" id="2.1.1.170" evidence="6"/>
<sequence>MSAPEHIDLAGQNVSRETQERLQVFADLVEKWNPRINLVSRNSLVHLWGRHIIDSIQIFQCTPPAAHWLDLGSGGGFPGVVVAILAADAAPEMDVTLVESDQRKAAFLRTAIRETGVRGRVRAERIETLDPQNATILSARALADLTGLLGFCERHLDSNGTALFPKGVTWKEEVAEARKNWSFDMEKVDSKTMDGSVILKISGVSRA</sequence>
<feature type="binding site" evidence="6">
    <location>
        <position position="72"/>
    </location>
    <ligand>
        <name>S-adenosyl-L-methionine</name>
        <dbReference type="ChEBI" id="CHEBI:59789"/>
    </ligand>
</feature>
<dbReference type="InterPro" id="IPR003682">
    <property type="entry name" value="rRNA_ssu_MeTfrase_G"/>
</dbReference>
<dbReference type="NCBIfam" id="TIGR00138">
    <property type="entry name" value="rsmG_gidB"/>
    <property type="match status" value="1"/>
</dbReference>
<name>A0ABT7F9J3_9RHOB</name>
<gene>
    <name evidence="6 7" type="primary">rsmG</name>
    <name evidence="7" type="ORF">QO034_01515</name>
</gene>